<dbReference type="InterPro" id="IPR041492">
    <property type="entry name" value="HAD_2"/>
</dbReference>
<dbReference type="Pfam" id="PF13242">
    <property type="entry name" value="Hydrolase_like"/>
    <property type="match status" value="1"/>
</dbReference>
<comment type="caution">
    <text evidence="1">The sequence shown here is derived from an EMBL/GenBank/DDBJ whole genome shotgun (WGS) entry which is preliminary data.</text>
</comment>
<dbReference type="Gene3D" id="1.10.150.240">
    <property type="entry name" value="Putative phosphatase, domain 2"/>
    <property type="match status" value="1"/>
</dbReference>
<name>A0ABV9U4G3_9ACTN</name>
<evidence type="ECO:0000313" key="2">
    <source>
        <dbReference type="Proteomes" id="UP001595872"/>
    </source>
</evidence>
<dbReference type="EC" id="3.-.-.-" evidence="1"/>
<dbReference type="EMBL" id="JBHSIT010000008">
    <property type="protein sequence ID" value="MFC4910768.1"/>
    <property type="molecule type" value="Genomic_DNA"/>
</dbReference>
<dbReference type="InterPro" id="IPR023198">
    <property type="entry name" value="PGP-like_dom2"/>
</dbReference>
<dbReference type="RefSeq" id="WP_378259411.1">
    <property type="nucleotide sequence ID" value="NZ_JBHSIT010000008.1"/>
</dbReference>
<accession>A0ABV9U4G3</accession>
<proteinExistence type="predicted"/>
<dbReference type="InterPro" id="IPR036412">
    <property type="entry name" value="HAD-like_sf"/>
</dbReference>
<dbReference type="GO" id="GO:0016787">
    <property type="term" value="F:hydrolase activity"/>
    <property type="evidence" value="ECO:0007669"/>
    <property type="project" value="UniProtKB-KW"/>
</dbReference>
<organism evidence="1 2">
    <name type="scientific">Actinomadura gamaensis</name>
    <dbReference type="NCBI Taxonomy" id="1763541"/>
    <lineage>
        <taxon>Bacteria</taxon>
        <taxon>Bacillati</taxon>
        <taxon>Actinomycetota</taxon>
        <taxon>Actinomycetes</taxon>
        <taxon>Streptosporangiales</taxon>
        <taxon>Thermomonosporaceae</taxon>
        <taxon>Actinomadura</taxon>
    </lineage>
</organism>
<dbReference type="Pfam" id="PF13419">
    <property type="entry name" value="HAD_2"/>
    <property type="match status" value="1"/>
</dbReference>
<dbReference type="Proteomes" id="UP001595872">
    <property type="component" value="Unassembled WGS sequence"/>
</dbReference>
<evidence type="ECO:0000313" key="1">
    <source>
        <dbReference type="EMBL" id="MFC4910768.1"/>
    </source>
</evidence>
<dbReference type="PANTHER" id="PTHR43434">
    <property type="entry name" value="PHOSPHOGLYCOLATE PHOSPHATASE"/>
    <property type="match status" value="1"/>
</dbReference>
<protein>
    <submittedName>
        <fullName evidence="1">HAD family hydrolase</fullName>
        <ecNumber evidence="1">3.-.-.-</ecNumber>
    </submittedName>
</protein>
<dbReference type="PANTHER" id="PTHR43434:SF24">
    <property type="entry name" value="HYDROLASE-RELATED"/>
    <property type="match status" value="1"/>
</dbReference>
<dbReference type="SUPFAM" id="SSF56784">
    <property type="entry name" value="HAD-like"/>
    <property type="match status" value="1"/>
</dbReference>
<keyword evidence="1" id="KW-0378">Hydrolase</keyword>
<reference evidence="2" key="1">
    <citation type="journal article" date="2019" name="Int. J. Syst. Evol. Microbiol.">
        <title>The Global Catalogue of Microorganisms (GCM) 10K type strain sequencing project: providing services to taxonomists for standard genome sequencing and annotation.</title>
        <authorList>
            <consortium name="The Broad Institute Genomics Platform"/>
            <consortium name="The Broad Institute Genome Sequencing Center for Infectious Disease"/>
            <person name="Wu L."/>
            <person name="Ma J."/>
        </authorList>
    </citation>
    <scope>NUCLEOTIDE SEQUENCE [LARGE SCALE GENOMIC DNA]</scope>
    <source>
        <strain evidence="2">KLKA75</strain>
    </source>
</reference>
<dbReference type="InterPro" id="IPR050155">
    <property type="entry name" value="HAD-like_hydrolase_sf"/>
</dbReference>
<gene>
    <name evidence="1" type="ORF">ACFPCY_25870</name>
</gene>
<dbReference type="Gene3D" id="3.40.50.1000">
    <property type="entry name" value="HAD superfamily/HAD-like"/>
    <property type="match status" value="2"/>
</dbReference>
<sequence>MPYQEPFAIGFDLDLTLADTRTAIAAVYRALSAETGVPIDTDAVVRRIGPPLEEEIAYWYPPERVTEMAARYRAVYPSIAIPATVAMAGAREALDAVRAMGARVVVVSGKNQADTERTVRHLDLPVDVVVGGLFGPDKGVALREHRATAYVGDHPGDVDAARAAQITSIGVATGGYDVAALIDYGADIVLPDLHAFPDWLTGRYAGGYANGHPEGRREGYSDAVPDVRL</sequence>
<dbReference type="InterPro" id="IPR023214">
    <property type="entry name" value="HAD_sf"/>
</dbReference>
<keyword evidence="2" id="KW-1185">Reference proteome</keyword>